<evidence type="ECO:0000313" key="2">
    <source>
        <dbReference type="Proteomes" id="UP000029780"/>
    </source>
</evidence>
<reference evidence="1 2" key="1">
    <citation type="journal article" date="2009" name="Proc. Natl. Acad. Sci. U.S.A.">
        <title>Giant Marseillevirus highlights the role of amoebae as a melting pot in emergence of chimeric microorganisms.</title>
        <authorList>
            <person name="Boyer M."/>
            <person name="Yutin N."/>
            <person name="Pagnier I."/>
            <person name="Barrassi L."/>
            <person name="Fournous G."/>
            <person name="Espinosa L."/>
            <person name="Robert C."/>
            <person name="Azza S."/>
            <person name="Sun S."/>
            <person name="Rossmann M.G."/>
            <person name="Suzan-Monti M."/>
            <person name="La Scola B."/>
            <person name="Koonin E.V."/>
            <person name="Raoult D."/>
        </authorList>
    </citation>
    <scope>NUCLEOTIDE SEQUENCE [LARGE SCALE GENOMIC DNA]</scope>
    <source>
        <strain evidence="1 2">T19</strain>
    </source>
</reference>
<dbReference type="KEGG" id="vg:8746331"/>
<gene>
    <name evidence="1" type="ORF">MAR_ORF094</name>
</gene>
<organismHost>
    <name type="scientific">Acanthamoeba</name>
    <dbReference type="NCBI Taxonomy" id="5754"/>
</organismHost>
<dbReference type="Proteomes" id="UP000029780">
    <property type="component" value="Segment"/>
</dbReference>
<name>D2XAA2_GBMV</name>
<dbReference type="RefSeq" id="YP_003406841.1">
    <property type="nucleotide sequence ID" value="NC_013756.1"/>
</dbReference>
<accession>D2XAA2</accession>
<keyword evidence="2" id="KW-1185">Reference proteome</keyword>
<evidence type="ECO:0000313" key="1">
    <source>
        <dbReference type="EMBL" id="ADB03879.1"/>
    </source>
</evidence>
<proteinExistence type="predicted"/>
<sequence length="151" mass="17329">MARLRTDRLKPNPSLFQDIFNRKNMQNRLIEELKGGCPGLTEKDISIALDSGLVICDIAKYDVSCILNEQDDDAVFADAVGEMRKNILSRMAEMDREKIPELEDRLFRAMGMLEEFGGKMMAMEERLTALEYAPGGKHFHDAKERFENLRQ</sequence>
<protein>
    <submittedName>
        <fullName evidence="1">Uncharacterized protein</fullName>
    </submittedName>
</protein>
<dbReference type="GeneID" id="8746331"/>
<organism evidence="1 2">
    <name type="scientific">Marseillevirus marseillevirus</name>
    <name type="common">GBM</name>
    <dbReference type="NCBI Taxonomy" id="694581"/>
    <lineage>
        <taxon>Viruses</taxon>
        <taxon>Varidnaviria</taxon>
        <taxon>Bamfordvirae</taxon>
        <taxon>Nucleocytoviricota</taxon>
        <taxon>Megaviricetes</taxon>
        <taxon>Pimascovirales</taxon>
        <taxon>Pimascovirales incertae sedis</taxon>
        <taxon>Marseilleviridae</taxon>
        <taxon>Marseillevirus</taxon>
        <taxon>Marseillevirus massiliense</taxon>
    </lineage>
</organism>
<dbReference type="EMBL" id="GU071086">
    <property type="protein sequence ID" value="ADB03879.1"/>
    <property type="molecule type" value="Genomic_DNA"/>
</dbReference>